<dbReference type="SUPFAM" id="SSF57701">
    <property type="entry name" value="Zn2/Cys6 DNA-binding domain"/>
    <property type="match status" value="1"/>
</dbReference>
<keyword evidence="4" id="KW-0539">Nucleus</keyword>
<feature type="domain" description="Zn(2)-C6 fungal-type" evidence="6">
    <location>
        <begin position="44"/>
        <end position="78"/>
    </location>
</feature>
<dbReference type="CDD" id="cd00067">
    <property type="entry name" value="GAL4"/>
    <property type="match status" value="1"/>
</dbReference>
<dbReference type="SMART" id="SM00906">
    <property type="entry name" value="Fungal_trans"/>
    <property type="match status" value="1"/>
</dbReference>
<dbReference type="PANTHER" id="PTHR47840:SF1">
    <property type="entry name" value="ZN(II)2CYS6 TRANSCRIPTION FACTOR (EUROFUNG)"/>
    <property type="match status" value="1"/>
</dbReference>
<evidence type="ECO:0000313" key="8">
    <source>
        <dbReference type="Proteomes" id="UP001138500"/>
    </source>
</evidence>
<proteinExistence type="predicted"/>
<dbReference type="GO" id="GO:0000981">
    <property type="term" value="F:DNA-binding transcription factor activity, RNA polymerase II-specific"/>
    <property type="evidence" value="ECO:0007669"/>
    <property type="project" value="InterPro"/>
</dbReference>
<dbReference type="GO" id="GO:0006351">
    <property type="term" value="P:DNA-templated transcription"/>
    <property type="evidence" value="ECO:0007669"/>
    <property type="project" value="InterPro"/>
</dbReference>
<keyword evidence="2" id="KW-0805">Transcription regulation</keyword>
<dbReference type="PROSITE" id="PS00463">
    <property type="entry name" value="ZN2_CY6_FUNGAL_1"/>
    <property type="match status" value="1"/>
</dbReference>
<dbReference type="PANTHER" id="PTHR47840">
    <property type="entry name" value="ZN(II)2CYS6 TRANSCRIPTION FACTOR (EUROFUNG)-RELATED"/>
    <property type="match status" value="1"/>
</dbReference>
<evidence type="ECO:0000256" key="1">
    <source>
        <dbReference type="ARBA" id="ARBA00022723"/>
    </source>
</evidence>
<sequence length="787" mass="86940">MSAVAMQSTAPSVGRRCDPGASSADRNASTHGPARRKVRKGTKSCWECRRRKMKCVYAPLSTGTVCCGCQRRGSECVSQKYVGAASPSPLDQPAVNASAASTESDVSDSARRVARTPTSLGITPPDSPRPVCTAPHRCVIAEQPNSFIYLQKTATVSEIGNGSCTDHGDPQGSQSVYAFDTNRGVLSQLLHSSLPLRADLAKICDERHRLPVPVLAHEILTLPYATLEKDGLPTAESLLETPAPDAHPALIAQHMLQIAIFLQHLSRHSGGLEGLKEPSETARVRMANLAFSLVTVNEELVGSIEGLACVMMESMYHVNAGNLRKSWAAGRRAIGIAQLMGLDRPEFPAQKFTLDPRARYDARFMWFRILFLDAQLSLMLGLPRSLPDRHLMGSDRSADDTDTGYMERLHYMMASRILERKESHSYSHRLELTATLDKKLKKAAESVPSRWWSAPKLEHVASTSSHGLFWETRRLFAQILHYSLLNQLHLPYMLCMPPTDGQHKCHYSRMTCINASREIISRFITLRAFDQIAYSWNCRIVDFLALMAAMTLLLAHLHDTGDTFSQDLLAHQYQADRASIEQVQEHMGRVNQINCDALSGQSANVLQRLLAIEADAQRHPSTPRRQITVHEPLTETSSPTRSPHHEANTVFHVPYFGVLKVHDVAISYVSPQNEQNASQYARGFMGANTHSMATGCLTPSTSSNVTVDTCNDMAVPLLSAKDFCHGVVSPQKEQMYDILATGEDWAFQGVDMNFFDNLIGVESQQDEPTAHVDPSSLAPDRWCASST</sequence>
<feature type="region of interest" description="Disordered" evidence="5">
    <location>
        <begin position="1"/>
        <end position="36"/>
    </location>
</feature>
<dbReference type="GO" id="GO:0008270">
    <property type="term" value="F:zinc ion binding"/>
    <property type="evidence" value="ECO:0007669"/>
    <property type="project" value="InterPro"/>
</dbReference>
<evidence type="ECO:0000256" key="2">
    <source>
        <dbReference type="ARBA" id="ARBA00023015"/>
    </source>
</evidence>
<keyword evidence="8" id="KW-1185">Reference proteome</keyword>
<accession>A0A9W7SZI1</accession>
<evidence type="ECO:0000259" key="6">
    <source>
        <dbReference type="PROSITE" id="PS50048"/>
    </source>
</evidence>
<dbReference type="SMART" id="SM00066">
    <property type="entry name" value="GAL4"/>
    <property type="match status" value="1"/>
</dbReference>
<keyword evidence="7" id="KW-0238">DNA-binding</keyword>
<dbReference type="AlphaFoldDB" id="A0A9W7SZI1"/>
<protein>
    <submittedName>
        <fullName evidence="7">Zn2/Cys6 DNA-binding protein</fullName>
    </submittedName>
</protein>
<keyword evidence="3" id="KW-0804">Transcription</keyword>
<evidence type="ECO:0000313" key="7">
    <source>
        <dbReference type="EMBL" id="KAH9843463.1"/>
    </source>
</evidence>
<reference evidence="7 8" key="1">
    <citation type="journal article" date="2018" name="IMA Fungus">
        <title>IMA Genome-F 10: Nine draft genome sequences of Claviceps purpurea s.lat., including C. arundinis, C. humidiphila, and C. cf. spartinae, pseudomolecules for the pitch canker pathogen Fusarium circinatum, draft genome of Davidsoniella eucalypti, Grosmannia galeiformis, Quambalaria eucalypti, and Teratosphaeria destructans.</title>
        <authorList>
            <person name="Wingfield B.D."/>
            <person name="Liu M."/>
            <person name="Nguyen H.D."/>
            <person name="Lane F.A."/>
            <person name="Morgan S.W."/>
            <person name="De Vos L."/>
            <person name="Wilken P.M."/>
            <person name="Duong T.A."/>
            <person name="Aylward J."/>
            <person name="Coetzee M.P."/>
            <person name="Dadej K."/>
            <person name="De Beer Z.W."/>
            <person name="Findlay W."/>
            <person name="Havenga M."/>
            <person name="Kolarik M."/>
            <person name="Menzies J.G."/>
            <person name="Naidoo K."/>
            <person name="Pochopski O."/>
            <person name="Shoukouhi P."/>
            <person name="Santana Q.C."/>
            <person name="Seifert K.A."/>
            <person name="Soal N."/>
            <person name="Steenkamp E.T."/>
            <person name="Tatham C.T."/>
            <person name="van der Nest M.A."/>
            <person name="Wingfield M.J."/>
        </authorList>
    </citation>
    <scope>NUCLEOTIDE SEQUENCE [LARGE SCALE GENOMIC DNA]</scope>
    <source>
        <strain evidence="7">CMW44962</strain>
    </source>
</reference>
<dbReference type="InterPro" id="IPR036864">
    <property type="entry name" value="Zn2-C6_fun-type_DNA-bd_sf"/>
</dbReference>
<feature type="region of interest" description="Disordered" evidence="5">
    <location>
        <begin position="85"/>
        <end position="129"/>
    </location>
</feature>
<organism evidence="7 8">
    <name type="scientific">Teratosphaeria destructans</name>
    <dbReference type="NCBI Taxonomy" id="418781"/>
    <lineage>
        <taxon>Eukaryota</taxon>
        <taxon>Fungi</taxon>
        <taxon>Dikarya</taxon>
        <taxon>Ascomycota</taxon>
        <taxon>Pezizomycotina</taxon>
        <taxon>Dothideomycetes</taxon>
        <taxon>Dothideomycetidae</taxon>
        <taxon>Mycosphaerellales</taxon>
        <taxon>Teratosphaeriaceae</taxon>
        <taxon>Teratosphaeria</taxon>
    </lineage>
</organism>
<evidence type="ECO:0000256" key="5">
    <source>
        <dbReference type="SAM" id="MobiDB-lite"/>
    </source>
</evidence>
<dbReference type="InterPro" id="IPR001138">
    <property type="entry name" value="Zn2Cys6_DnaBD"/>
</dbReference>
<gene>
    <name evidence="7" type="ORF">Tdes44962_MAKER07361</name>
</gene>
<evidence type="ECO:0000256" key="4">
    <source>
        <dbReference type="ARBA" id="ARBA00023242"/>
    </source>
</evidence>
<dbReference type="Proteomes" id="UP001138500">
    <property type="component" value="Unassembled WGS sequence"/>
</dbReference>
<dbReference type="PROSITE" id="PS50048">
    <property type="entry name" value="ZN2_CY6_FUNGAL_2"/>
    <property type="match status" value="1"/>
</dbReference>
<evidence type="ECO:0000256" key="3">
    <source>
        <dbReference type="ARBA" id="ARBA00023163"/>
    </source>
</evidence>
<dbReference type="OrthoDB" id="5392779at2759"/>
<reference evidence="7 8" key="2">
    <citation type="journal article" date="2021" name="Curr. Genet.">
        <title>Genetic response to nitrogen starvation in the aggressive Eucalyptus foliar pathogen Teratosphaeria destructans.</title>
        <authorList>
            <person name="Havenga M."/>
            <person name="Wingfield B.D."/>
            <person name="Wingfield M.J."/>
            <person name="Dreyer L.L."/>
            <person name="Roets F."/>
            <person name="Aylward J."/>
        </authorList>
    </citation>
    <scope>NUCLEOTIDE SEQUENCE [LARGE SCALE GENOMIC DNA]</scope>
    <source>
        <strain evidence="7">CMW44962</strain>
    </source>
</reference>
<dbReference type="EMBL" id="RIBY02000336">
    <property type="protein sequence ID" value="KAH9843463.1"/>
    <property type="molecule type" value="Genomic_DNA"/>
</dbReference>
<dbReference type="GO" id="GO:0003677">
    <property type="term" value="F:DNA binding"/>
    <property type="evidence" value="ECO:0007669"/>
    <property type="project" value="UniProtKB-KW"/>
</dbReference>
<keyword evidence="1" id="KW-0479">Metal-binding</keyword>
<feature type="compositionally biased region" description="Polar residues" evidence="5">
    <location>
        <begin position="1"/>
        <end position="11"/>
    </location>
</feature>
<dbReference type="InterPro" id="IPR007219">
    <property type="entry name" value="XnlR_reg_dom"/>
</dbReference>
<dbReference type="CDD" id="cd12148">
    <property type="entry name" value="fungal_TF_MHR"/>
    <property type="match status" value="1"/>
</dbReference>
<comment type="caution">
    <text evidence="7">The sequence shown here is derived from an EMBL/GenBank/DDBJ whole genome shotgun (WGS) entry which is preliminary data.</text>
</comment>
<dbReference type="Gene3D" id="4.10.240.10">
    <property type="entry name" value="Zn(2)-C6 fungal-type DNA-binding domain"/>
    <property type="match status" value="1"/>
</dbReference>
<name>A0A9W7SZI1_9PEZI</name>